<comment type="caution">
    <text evidence="2">The sequence shown here is derived from an EMBL/GenBank/DDBJ whole genome shotgun (WGS) entry which is preliminary data.</text>
</comment>
<gene>
    <name evidence="2" type="ORF">DCC88_08315</name>
</gene>
<proteinExistence type="predicted"/>
<feature type="domain" description="Dienelactone hydrolase" evidence="1">
    <location>
        <begin position="61"/>
        <end position="282"/>
    </location>
</feature>
<keyword evidence="2" id="KW-0378">Hydrolase</keyword>
<accession>A0A369KM88</accession>
<sequence>MLTDSKGKLRNVNRRDFVLKTALPIGFALAVSQVAFSVIETDLEGIEASEIKIKSGNIELPAYQAMPKQKSNLTPLIICHEIFGVHEHIRDVCRRFAKLGYYAIAPYLYARHGEVANIKDIPTIISDVVSKVTVADVNADLDATVKYLNATKKANMPRLVVTGFCWGGKATWMYAAHNPKIKCAIAWYGSLVNPPEQKSQSPIDIAQQLKVPVLGLYAGKDKNISLDQVAQMEKALAKGKSKSKIIIYPEAEHGFFADYRPSYQKSSAEQALSEMLQWIKQHS</sequence>
<evidence type="ECO:0000259" key="1">
    <source>
        <dbReference type="Pfam" id="PF01738"/>
    </source>
</evidence>
<dbReference type="PANTHER" id="PTHR46623:SF6">
    <property type="entry name" value="ALPHA_BETA-HYDROLASES SUPERFAMILY PROTEIN"/>
    <property type="match status" value="1"/>
</dbReference>
<organism evidence="2 3">
    <name type="scientific">Spirobacillus cienkowskii</name>
    <dbReference type="NCBI Taxonomy" id="495820"/>
    <lineage>
        <taxon>Bacteria</taxon>
        <taxon>Pseudomonadati</taxon>
        <taxon>Bdellovibrionota</taxon>
        <taxon>Oligoflexia</taxon>
        <taxon>Silvanigrellales</taxon>
        <taxon>Spirobacillus</taxon>
    </lineage>
</organism>
<protein>
    <submittedName>
        <fullName evidence="2">Dienelactone hydrolase family protein</fullName>
    </submittedName>
</protein>
<evidence type="ECO:0000313" key="2">
    <source>
        <dbReference type="EMBL" id="RDB35769.1"/>
    </source>
</evidence>
<dbReference type="InterPro" id="IPR029058">
    <property type="entry name" value="AB_hydrolase_fold"/>
</dbReference>
<dbReference type="Gene3D" id="3.40.50.1820">
    <property type="entry name" value="alpha/beta hydrolase"/>
    <property type="match status" value="1"/>
</dbReference>
<dbReference type="PANTHER" id="PTHR46623">
    <property type="entry name" value="CARBOXYMETHYLENEBUTENOLIDASE-RELATED"/>
    <property type="match status" value="1"/>
</dbReference>
<dbReference type="GO" id="GO:0016787">
    <property type="term" value="F:hydrolase activity"/>
    <property type="evidence" value="ECO:0007669"/>
    <property type="project" value="UniProtKB-KW"/>
</dbReference>
<keyword evidence="3" id="KW-1185">Reference proteome</keyword>
<dbReference type="Pfam" id="PF01738">
    <property type="entry name" value="DLH"/>
    <property type="match status" value="1"/>
</dbReference>
<name>A0A369KM88_9BACT</name>
<dbReference type="InterPro" id="IPR002925">
    <property type="entry name" value="Dienelactn_hydro"/>
</dbReference>
<dbReference type="SUPFAM" id="SSF53474">
    <property type="entry name" value="alpha/beta-Hydrolases"/>
    <property type="match status" value="1"/>
</dbReference>
<dbReference type="InterPro" id="IPR051049">
    <property type="entry name" value="Dienelactone_hydrolase-like"/>
</dbReference>
<dbReference type="AlphaFoldDB" id="A0A369KM88"/>
<dbReference type="EMBL" id="QOVW01000075">
    <property type="protein sequence ID" value="RDB35769.1"/>
    <property type="molecule type" value="Genomic_DNA"/>
</dbReference>
<dbReference type="Proteomes" id="UP000253934">
    <property type="component" value="Unassembled WGS sequence"/>
</dbReference>
<evidence type="ECO:0000313" key="3">
    <source>
        <dbReference type="Proteomes" id="UP000253934"/>
    </source>
</evidence>
<reference evidence="2" key="1">
    <citation type="submission" date="2018-04" db="EMBL/GenBank/DDBJ databases">
        <title>Draft genome sequence of the Candidatus Spirobacillus cienkowskii, a pathogen of freshwater Daphnia species, reconstructed from hemolymph metagenomic reads.</title>
        <authorList>
            <person name="Bresciani L."/>
            <person name="Lemos L.N."/>
            <person name="Wale N."/>
            <person name="Lin J.Y."/>
            <person name="Fernandes G.R."/>
            <person name="Duffy M.A."/>
            <person name="Rodrigues J.M."/>
        </authorList>
    </citation>
    <scope>NUCLEOTIDE SEQUENCE [LARGE SCALE GENOMIC DNA]</scope>
    <source>
        <strain evidence="2">Binning01</strain>
    </source>
</reference>